<dbReference type="EMBL" id="AMZH03017755">
    <property type="protein sequence ID" value="RRT42555.1"/>
    <property type="molecule type" value="Genomic_DNA"/>
</dbReference>
<dbReference type="PANTHER" id="PTHR31963">
    <property type="entry name" value="RAS GUANINE NUCLEOTIDE EXCHANGE FACTOR K"/>
    <property type="match status" value="1"/>
</dbReference>
<dbReference type="Proteomes" id="UP000287651">
    <property type="component" value="Unassembled WGS sequence"/>
</dbReference>
<feature type="transmembrane region" description="Helical" evidence="1">
    <location>
        <begin position="89"/>
        <end position="110"/>
    </location>
</feature>
<dbReference type="InterPro" id="IPR021924">
    <property type="entry name" value="DUF3537"/>
</dbReference>
<evidence type="ECO:0000313" key="2">
    <source>
        <dbReference type="EMBL" id="RRT42555.1"/>
    </source>
</evidence>
<protein>
    <submittedName>
        <fullName evidence="2">Uncharacterized protein</fullName>
    </submittedName>
</protein>
<proteinExistence type="predicted"/>
<organism evidence="2 3">
    <name type="scientific">Ensete ventricosum</name>
    <name type="common">Abyssinian banana</name>
    <name type="synonym">Musa ensete</name>
    <dbReference type="NCBI Taxonomy" id="4639"/>
    <lineage>
        <taxon>Eukaryota</taxon>
        <taxon>Viridiplantae</taxon>
        <taxon>Streptophyta</taxon>
        <taxon>Embryophyta</taxon>
        <taxon>Tracheophyta</taxon>
        <taxon>Spermatophyta</taxon>
        <taxon>Magnoliopsida</taxon>
        <taxon>Liliopsida</taxon>
        <taxon>Zingiberales</taxon>
        <taxon>Musaceae</taxon>
        <taxon>Ensete</taxon>
    </lineage>
</organism>
<keyword evidence="1" id="KW-1133">Transmembrane helix</keyword>
<accession>A0A426XSW0</accession>
<name>A0A426XSW0_ENSVE</name>
<comment type="caution">
    <text evidence="2">The sequence shown here is derived from an EMBL/GenBank/DDBJ whole genome shotgun (WGS) entry which is preliminary data.</text>
</comment>
<gene>
    <name evidence="2" type="ORF">B296_00057033</name>
</gene>
<evidence type="ECO:0000256" key="1">
    <source>
        <dbReference type="SAM" id="Phobius"/>
    </source>
</evidence>
<keyword evidence="1" id="KW-0472">Membrane</keyword>
<dbReference type="AlphaFoldDB" id="A0A426XSW0"/>
<keyword evidence="1" id="KW-0812">Transmembrane</keyword>
<dbReference type="PANTHER" id="PTHR31963:SF29">
    <property type="entry name" value="OS02G0566400 PROTEIN"/>
    <property type="match status" value="1"/>
</dbReference>
<sequence length="117" mass="13490">MAVGCIVVEAITSSSIKSLLPSSASYACSLSNVGDKLRSFRSYLKWMYVDQFDARHTMVSRSLFLLDIFVLTIFHFTLSYAPTHRAYDMMVQLFLTFVFSTSYLCFSTFVRRYNILM</sequence>
<feature type="transmembrane region" description="Helical" evidence="1">
    <location>
        <begin position="63"/>
        <end position="83"/>
    </location>
</feature>
<evidence type="ECO:0000313" key="3">
    <source>
        <dbReference type="Proteomes" id="UP000287651"/>
    </source>
</evidence>
<reference evidence="2 3" key="1">
    <citation type="journal article" date="2014" name="Agronomy (Basel)">
        <title>A Draft Genome Sequence for Ensete ventricosum, the Drought-Tolerant Tree Against Hunger.</title>
        <authorList>
            <person name="Harrison J."/>
            <person name="Moore K.A."/>
            <person name="Paszkiewicz K."/>
            <person name="Jones T."/>
            <person name="Grant M."/>
            <person name="Ambacheew D."/>
            <person name="Muzemil S."/>
            <person name="Studholme D.J."/>
        </authorList>
    </citation>
    <scope>NUCLEOTIDE SEQUENCE [LARGE SCALE GENOMIC DNA]</scope>
</reference>
<dbReference type="Pfam" id="PF12056">
    <property type="entry name" value="DUF3537"/>
    <property type="match status" value="1"/>
</dbReference>